<proteinExistence type="predicted"/>
<reference evidence="3" key="1">
    <citation type="submission" date="2023-08" db="EMBL/GenBank/DDBJ databases">
        <title>The draft genome of Tsukamurella strandjordii strain 050030.</title>
        <authorList>
            <person name="Zhao F."/>
            <person name="Feng Y."/>
            <person name="Zong Z."/>
        </authorList>
    </citation>
    <scope>NUCLEOTIDE SEQUENCE</scope>
    <source>
        <strain evidence="3">050030</strain>
    </source>
</reference>
<sequence length="456" mass="49972">MTAPENPAPPVADTDAATPEPRWTDGQKVAFRLLFVTGGGLLLLSVYGNIGLGSLWYVTGIWWALAQIGSYAVRGEGVDVVLASGGDQMWMWCMHLGWILVSLVIVAVWTALARKSDRPNYRSLGGLLEIFARYGLAISMLYYGFAKAIPTQMGFMQLPAHQLQLTGDTSLFNTLWGFMGASDGYSIVTGLIELAAGLLLLFRRTALVGSIVAIVATTQVAILDLFYDVPVKLVAWELLVIAVALTARYWRPLLLVAFNRDGAHPVPALPVAGAQRKWVRVTGYSLKSIMTAFVLITGIVQGGVLYYVIHTPRSDLDGTWRATSFTIDGRPAALTDREPAPWPNLAITLRGNADNATLKMFSTGYDSVVTQEVSGYTTAWLTEQKGDVLELRKKKGDAPLPLTTRLDGERLYVSATVDGKRVDGVYERRFMERDRSRIRLIQPDDEWGAPSAEQGN</sequence>
<evidence type="ECO:0000313" key="4">
    <source>
        <dbReference type="Proteomes" id="UP001178281"/>
    </source>
</evidence>
<evidence type="ECO:0000256" key="1">
    <source>
        <dbReference type="SAM" id="MobiDB-lite"/>
    </source>
</evidence>
<feature type="transmembrane region" description="Helical" evidence="2">
    <location>
        <begin position="233"/>
        <end position="250"/>
    </location>
</feature>
<accession>A0AA90S737</accession>
<keyword evidence="2" id="KW-0812">Transmembrane</keyword>
<protein>
    <recommendedName>
        <fullName evidence="5">DoxX family protein</fullName>
    </recommendedName>
</protein>
<organism evidence="3 4">
    <name type="scientific">Tsukamurella strandjordii</name>
    <dbReference type="NCBI Taxonomy" id="147577"/>
    <lineage>
        <taxon>Bacteria</taxon>
        <taxon>Bacillati</taxon>
        <taxon>Actinomycetota</taxon>
        <taxon>Actinomycetes</taxon>
        <taxon>Mycobacteriales</taxon>
        <taxon>Tsukamurellaceae</taxon>
        <taxon>Tsukamurella</taxon>
    </lineage>
</organism>
<feature type="transmembrane region" description="Helical" evidence="2">
    <location>
        <begin position="207"/>
        <end position="227"/>
    </location>
</feature>
<evidence type="ECO:0000256" key="2">
    <source>
        <dbReference type="SAM" id="Phobius"/>
    </source>
</evidence>
<keyword evidence="2" id="KW-1133">Transmembrane helix</keyword>
<gene>
    <name evidence="3" type="ORF">Q7X28_01415</name>
</gene>
<dbReference type="AlphaFoldDB" id="A0AA90S737"/>
<keyword evidence="4" id="KW-1185">Reference proteome</keyword>
<feature type="transmembrane region" description="Helical" evidence="2">
    <location>
        <begin position="289"/>
        <end position="309"/>
    </location>
</feature>
<dbReference type="EMBL" id="JAUTIX010000001">
    <property type="protein sequence ID" value="MDP0396575.1"/>
    <property type="molecule type" value="Genomic_DNA"/>
</dbReference>
<evidence type="ECO:0008006" key="5">
    <source>
        <dbReference type="Google" id="ProtNLM"/>
    </source>
</evidence>
<feature type="transmembrane region" description="Helical" evidence="2">
    <location>
        <begin position="124"/>
        <end position="145"/>
    </location>
</feature>
<feature type="transmembrane region" description="Helical" evidence="2">
    <location>
        <begin position="184"/>
        <end position="202"/>
    </location>
</feature>
<feature type="compositionally biased region" description="Pro residues" evidence="1">
    <location>
        <begin position="1"/>
        <end position="10"/>
    </location>
</feature>
<evidence type="ECO:0000313" key="3">
    <source>
        <dbReference type="EMBL" id="MDP0396575.1"/>
    </source>
</evidence>
<feature type="transmembrane region" description="Helical" evidence="2">
    <location>
        <begin position="55"/>
        <end position="73"/>
    </location>
</feature>
<feature type="transmembrane region" description="Helical" evidence="2">
    <location>
        <begin position="29"/>
        <end position="48"/>
    </location>
</feature>
<comment type="caution">
    <text evidence="3">The sequence shown here is derived from an EMBL/GenBank/DDBJ whole genome shotgun (WGS) entry which is preliminary data.</text>
</comment>
<dbReference type="RefSeq" id="WP_305110062.1">
    <property type="nucleotide sequence ID" value="NZ_JAUTIX010000001.1"/>
</dbReference>
<feature type="transmembrane region" description="Helical" evidence="2">
    <location>
        <begin position="89"/>
        <end position="112"/>
    </location>
</feature>
<keyword evidence="2" id="KW-0472">Membrane</keyword>
<name>A0AA90S737_9ACTN</name>
<feature type="region of interest" description="Disordered" evidence="1">
    <location>
        <begin position="1"/>
        <end position="21"/>
    </location>
</feature>
<dbReference type="Proteomes" id="UP001178281">
    <property type="component" value="Unassembled WGS sequence"/>
</dbReference>